<feature type="transmembrane region" description="Helical" evidence="13">
    <location>
        <begin position="388"/>
        <end position="408"/>
    </location>
</feature>
<name>A0ABV1G5B8_9FIRM</name>
<evidence type="ECO:0000313" key="15">
    <source>
        <dbReference type="Proteomes" id="UP001491552"/>
    </source>
</evidence>
<comment type="similarity">
    <text evidence="3">Belongs to the multi antimicrobial extrusion (MATE) (TC 2.A.66.1) family.</text>
</comment>
<gene>
    <name evidence="14" type="ORF">WMO66_04185</name>
</gene>
<feature type="transmembrane region" description="Helical" evidence="13">
    <location>
        <begin position="133"/>
        <end position="158"/>
    </location>
</feature>
<keyword evidence="15" id="KW-1185">Reference proteome</keyword>
<evidence type="ECO:0000256" key="9">
    <source>
        <dbReference type="ARBA" id="ARBA00022989"/>
    </source>
</evidence>
<evidence type="ECO:0000256" key="11">
    <source>
        <dbReference type="ARBA" id="ARBA00023136"/>
    </source>
</evidence>
<feature type="transmembrane region" description="Helical" evidence="13">
    <location>
        <begin position="317"/>
        <end position="336"/>
    </location>
</feature>
<dbReference type="EMBL" id="JBBMFF010000158">
    <property type="protein sequence ID" value="MEQ2510453.1"/>
    <property type="molecule type" value="Genomic_DNA"/>
</dbReference>
<evidence type="ECO:0000256" key="12">
    <source>
        <dbReference type="ARBA" id="ARBA00031636"/>
    </source>
</evidence>
<dbReference type="Pfam" id="PF01554">
    <property type="entry name" value="MatE"/>
    <property type="match status" value="2"/>
</dbReference>
<evidence type="ECO:0000256" key="8">
    <source>
        <dbReference type="ARBA" id="ARBA00022692"/>
    </source>
</evidence>
<feature type="transmembrane region" description="Helical" evidence="13">
    <location>
        <begin position="414"/>
        <end position="435"/>
    </location>
</feature>
<organism evidence="14 15">
    <name type="scientific">Faecousia intestinalis</name>
    <dbReference type="NCBI Taxonomy" id="3133167"/>
    <lineage>
        <taxon>Bacteria</taxon>
        <taxon>Bacillati</taxon>
        <taxon>Bacillota</taxon>
        <taxon>Clostridia</taxon>
        <taxon>Eubacteriales</taxon>
        <taxon>Oscillospiraceae</taxon>
        <taxon>Faecousia</taxon>
    </lineage>
</organism>
<dbReference type="CDD" id="cd13138">
    <property type="entry name" value="MATE_yoeA_like"/>
    <property type="match status" value="1"/>
</dbReference>
<accession>A0ABV1G5B8</accession>
<comment type="subcellular location">
    <subcellularLocation>
        <location evidence="2">Cell membrane</location>
        <topology evidence="2">Multi-pass membrane protein</topology>
    </subcellularLocation>
</comment>
<dbReference type="PIRSF" id="PIRSF006603">
    <property type="entry name" value="DinF"/>
    <property type="match status" value="1"/>
</dbReference>
<dbReference type="InterPro" id="IPR050222">
    <property type="entry name" value="MATE_MdtK"/>
</dbReference>
<evidence type="ECO:0000256" key="3">
    <source>
        <dbReference type="ARBA" id="ARBA00010199"/>
    </source>
</evidence>
<comment type="function">
    <text evidence="1">Multidrug efflux pump.</text>
</comment>
<feature type="transmembrane region" description="Helical" evidence="13">
    <location>
        <begin position="92"/>
        <end position="113"/>
    </location>
</feature>
<evidence type="ECO:0000256" key="5">
    <source>
        <dbReference type="ARBA" id="ARBA00022448"/>
    </source>
</evidence>
<feature type="transmembrane region" description="Helical" evidence="13">
    <location>
        <begin position="57"/>
        <end position="80"/>
    </location>
</feature>
<keyword evidence="6" id="KW-0050">Antiport</keyword>
<dbReference type="InterPro" id="IPR002528">
    <property type="entry name" value="MATE_fam"/>
</dbReference>
<feature type="transmembrane region" description="Helical" evidence="13">
    <location>
        <begin position="356"/>
        <end position="376"/>
    </location>
</feature>
<keyword evidence="8 13" id="KW-0812">Transmembrane</keyword>
<dbReference type="InterPro" id="IPR048279">
    <property type="entry name" value="MdtK-like"/>
</dbReference>
<feature type="transmembrane region" description="Helical" evidence="13">
    <location>
        <begin position="12"/>
        <end position="31"/>
    </location>
</feature>
<keyword evidence="9 13" id="KW-1133">Transmembrane helix</keyword>
<evidence type="ECO:0000256" key="6">
    <source>
        <dbReference type="ARBA" id="ARBA00022449"/>
    </source>
</evidence>
<evidence type="ECO:0000256" key="4">
    <source>
        <dbReference type="ARBA" id="ARBA00020268"/>
    </source>
</evidence>
<evidence type="ECO:0000256" key="13">
    <source>
        <dbReference type="SAM" id="Phobius"/>
    </source>
</evidence>
<protein>
    <recommendedName>
        <fullName evidence="4">Probable multidrug resistance protein NorM</fullName>
    </recommendedName>
    <alternativeName>
        <fullName evidence="12">Multidrug-efflux transporter</fullName>
    </alternativeName>
</protein>
<keyword evidence="7" id="KW-1003">Cell membrane</keyword>
<evidence type="ECO:0000256" key="7">
    <source>
        <dbReference type="ARBA" id="ARBA00022475"/>
    </source>
</evidence>
<sequence>MNQDLTTGKPSRVLWKFCLPLFGSIIFQQLYNIADSFVAGKFIGENALAAVGNSYEITLIFIAFAFGCNIGCSVVAAQFFGAKDLRSMKTTIYTTLIASAGLCAVLMLVGLLLSRQLLGLINTPDEIMKDSQLYLNIYICGLPFVFFYNVATGIFSALGDSKTPFFFLMASSLSNIAVDILFVTAFGMGVDGVAWATFLCQGVSCVLALVFVFRRLAKIHLPEGQRAPVFSGRLLGRVARVAVPSILQQSFVSVGNIVLQSIINSFGTAVMAGYSASVKLNNLVITSLVTLGNGISNFTAQNLGAQKPDRIRSGFRAGLYLVWALCVPLTVLYFFAGAPLVKIFVDNPTQKALATGVQFLHIVAPFYVIVASKIVADGVLRGAGKMGPFMVSTFTDLLLRVALAFVLSRTFEETGIWLSWPIGWTVATVLSLLFYRFARLKPETPAEAIALETEAAVEAEDAAEGEYAEL</sequence>
<evidence type="ECO:0000256" key="2">
    <source>
        <dbReference type="ARBA" id="ARBA00004651"/>
    </source>
</evidence>
<dbReference type="NCBIfam" id="TIGR00797">
    <property type="entry name" value="matE"/>
    <property type="match status" value="1"/>
</dbReference>
<dbReference type="Proteomes" id="UP001491552">
    <property type="component" value="Unassembled WGS sequence"/>
</dbReference>
<keyword evidence="11 13" id="KW-0472">Membrane</keyword>
<keyword evidence="5" id="KW-0813">Transport</keyword>
<proteinExistence type="inferred from homology"/>
<dbReference type="RefSeq" id="WP_349135125.1">
    <property type="nucleotide sequence ID" value="NZ_JBBMFF010000158.1"/>
</dbReference>
<dbReference type="PANTHER" id="PTHR43298">
    <property type="entry name" value="MULTIDRUG RESISTANCE PROTEIN NORM-RELATED"/>
    <property type="match status" value="1"/>
</dbReference>
<feature type="transmembrane region" description="Helical" evidence="13">
    <location>
        <begin position="193"/>
        <end position="213"/>
    </location>
</feature>
<feature type="transmembrane region" description="Helical" evidence="13">
    <location>
        <begin position="165"/>
        <end position="187"/>
    </location>
</feature>
<comment type="caution">
    <text evidence="14">The sequence shown here is derived from an EMBL/GenBank/DDBJ whole genome shotgun (WGS) entry which is preliminary data.</text>
</comment>
<evidence type="ECO:0000313" key="14">
    <source>
        <dbReference type="EMBL" id="MEQ2510453.1"/>
    </source>
</evidence>
<evidence type="ECO:0000256" key="10">
    <source>
        <dbReference type="ARBA" id="ARBA00023065"/>
    </source>
</evidence>
<reference evidence="14 15" key="1">
    <citation type="submission" date="2024-03" db="EMBL/GenBank/DDBJ databases">
        <title>Human intestinal bacterial collection.</title>
        <authorList>
            <person name="Pauvert C."/>
            <person name="Hitch T.C.A."/>
            <person name="Clavel T."/>
        </authorList>
    </citation>
    <scope>NUCLEOTIDE SEQUENCE [LARGE SCALE GENOMIC DNA]</scope>
    <source>
        <strain evidence="14 15">CLA-AA-H192</strain>
    </source>
</reference>
<keyword evidence="10" id="KW-0406">Ion transport</keyword>
<evidence type="ECO:0000256" key="1">
    <source>
        <dbReference type="ARBA" id="ARBA00003408"/>
    </source>
</evidence>
<dbReference type="PANTHER" id="PTHR43298:SF2">
    <property type="entry name" value="FMN_FAD EXPORTER YEEO-RELATED"/>
    <property type="match status" value="1"/>
</dbReference>